<dbReference type="GO" id="GO:0030427">
    <property type="term" value="C:site of polarized growth"/>
    <property type="evidence" value="ECO:0007669"/>
    <property type="project" value="TreeGrafter"/>
</dbReference>
<dbReference type="GO" id="GO:0000902">
    <property type="term" value="P:cell morphogenesis"/>
    <property type="evidence" value="ECO:0007669"/>
    <property type="project" value="InterPro"/>
</dbReference>
<feature type="compositionally biased region" description="Polar residues" evidence="1">
    <location>
        <begin position="180"/>
        <end position="191"/>
    </location>
</feature>
<dbReference type="InterPro" id="IPR025614">
    <property type="entry name" value="Cell_morpho_N"/>
</dbReference>
<evidence type="ECO:0000313" key="5">
    <source>
        <dbReference type="EMBL" id="KZS97069.1"/>
    </source>
</evidence>
<evidence type="ECO:0008006" key="7">
    <source>
        <dbReference type="Google" id="ProtNLM"/>
    </source>
</evidence>
<feature type="compositionally biased region" description="Low complexity" evidence="1">
    <location>
        <begin position="86"/>
        <end position="97"/>
    </location>
</feature>
<feature type="compositionally biased region" description="Polar residues" evidence="1">
    <location>
        <begin position="76"/>
        <end position="85"/>
    </location>
</feature>
<sequence>MSDDGHPTITIPTLDFDDDLHNTPTPFGRQNNQAFGHFDDSPSGTPTIERTERVFFHAREDSGNSIDSDRSFHFGTPSSSRGFTNAHSSQSSIASAAPTKKSSFASLKNAFKSSGKSDAAVPPVPPLDPQSHAIRNPFSRSTSSLAHATPTGVSARRPSVTASPPLRPSTPSRPVKRPSRSGSVVNYSDTGSEVGHPNNRFFTPPPVPKVPTGIGRLRSSSQQTQDEKSVEPKTPAEFALHAVFMRFVTAAELKIESFVKQSQDKEPYLPDFLGPGVDANFDELLDSFPRIAQNHSQALVTSIMRWPKTINTTFTAEPLGEVTGTPGRSLTRSQDTGTVTSERKSLAAIYIMCRALIVVLRSMPKDALGGMIGNHLEETIFEKFRKPNLKLLQISANHRANAELFGTLLGYTSNLRFDSVTDRFLAQLKPVMDGMVPKDADPKYESLVKGLRHVQLKVWPPESFEEGTEYLERFARTFCGAHGQRLKTAFAETLTHQLHPIGKTAQAEVNHPVWAKAIDMIFLKSKDMMTKRGYWNVAYPLAVTTLCVAPHEYFLRHWIWCIEAGVPKLKEKTHRTLVMNSMIRLFWTYLFRSREPGSTVISKLDSLLKHFFPLGRLNVIPNEDSVDSLACIVHFVLNQQFEYGRDLCMGLMQETFFKDLGQNPISLDAIPAERIGIAIKAILLSLTCLEKEQPVPRWPSSTTFSVYDLDEDYTFTAEPLPEAFFSKPGIQDFFDRCGPLVASIASLCFQAAGRMSIFDEKWAAPRAPVFEEQDTLVIRSGPEGRFAYPRNLLPVVDLLRRCFDSWPRCLHSSMSLGEALDMLNRGVMHVDPMVSESATRALHRLVQVPSHGAHLVSAYTRFFFSPTQIGKEGTGVRLPIENPRLVNLWSALVSVWLKGFDAQARQSDYTPGKDILGLLTRLEGAALFLLSSIIPSLRAVGLLVLKNVAAVPRVTTSDIEGSSKRIFDQFGQTKAAADIFAKLSPKLDGQFKQRIELLRSMRDDALSSLASSTQDTDQALWNSVYPLFIRSSVEHQHSAATICREAMQSAVLRYHSVISSIAEISSKGPLVQTARSPAQSRDDRDLADYMPLIYQWQLWARVLCASAVTTDSRPPIIRDRDHARIPSDLSSNRERISSARGLFRHIIPFLSSEHNAFREAAVTSLGSIHPSAYQALLQDLQGITRHIFDEFRGKSPHKAHGPRSRRQDRLYTAVAHIYQLTSPFVKLSVDSGDTDSLRLVLQFVRETRQFLSNPDLRSDSELQSLRRHFCGVIQSLFDGLTRIRDSDRFMPSNVRLQLYRLCEEWCRIGYISDTAKARNMAMQSSALQGWPDQLHKERALELFELESSSLSDAAACAMAALTEGAFFGDTQTTSPGAEAIAALQVSQVLERLQAMLGSKNSQVAAGARNALRALLTHHTLNEELINGAFSAAVDMEGSSTHSQFFTVVAELINDPHSKHHFTFGQSVYLGLLNLGSSSVRTRREAFRMLETVHARHSGFISLIQFEPGIGSPAPNIYLYAQKQITDVMANEHPPQTLSLLSQASAGLSTLSGSNRFLQAALLVLGPWISNIDLMPEGLSKISFEGEQCLQNMVMLTARFMDSHPEEMQDLWARLVDDQYPMNSTSTISFLMGQAIRRADSTFMRCATRVIAFLSRTPIGRRAFEDLCSFVEPQHMIATVVTDAISDNELSHKWDLELRKVLPMEDPVHPLAPAQLAWMFLGDVCLERAWDLRDQLPVLLHALFTHSDYRIPFIQHQARRMLLQLLRTWIPGYDELQAKTSLRNREQLERILNGLEKDEDQTFWADSEDEMKVLTKMKQLSNVFITLLEPLHPTLRRDWSEQALHWGTSCSIRPIAYRSLQLFRALMVDAGDANLALLLGRLSNTISDPDINVQRFAKEILLTLLELARQSDLDVALLPQFFWCAAACLSTTVESEYLYVLELVQCLLDRLDLDDLSTIDSLLAQRPNTWHGGEFSLQALILSGLRSSVTYQKSFELLGSLCKVECAELVEPRGVRVRDLYTACLPGCLRAMDEAGPSPQLISLANDLSRLAEIESLSNISRIMTSFAKSRFRTKDDFARQAISALRDNFASRNWHEVVALLLGMVQNKETWLRHKSMQILKVLFQYREAKNPHDPLSSELLMPLLRLLQTDLAPQALDVLDTQMPMSDRVGPSAQAVLRMSLHGELPDIDEPELVHSIPEESGWSVINPTETRRICRNNVMGVYDTCKMASRISEIHFEPDLDADSDSMSSVGETENKSLGDLVSTLHDLGSFFQSDIGALPDRLPPPSKEAEARVAQILARSLSHDSADEFPGIPPTPFADGNIQSPGSSRRPSFDSPVIESDNDSSESDPGDSFPLERFAPSPASRSRMPVIPSLKLFTNGRRIPS</sequence>
<dbReference type="Gene3D" id="1.25.10.10">
    <property type="entry name" value="Leucine-rich Repeat Variant"/>
    <property type="match status" value="1"/>
</dbReference>
<dbReference type="STRING" id="1314777.A0A164YMT3"/>
<dbReference type="Pfam" id="PF14222">
    <property type="entry name" value="MOR2-PAG1_N"/>
    <property type="match status" value="1"/>
</dbReference>
<feature type="domain" description="Cell morphogenesis central region" evidence="4">
    <location>
        <begin position="1439"/>
        <end position="1649"/>
    </location>
</feature>
<evidence type="ECO:0000313" key="6">
    <source>
        <dbReference type="Proteomes" id="UP000076722"/>
    </source>
</evidence>
<dbReference type="OrthoDB" id="6287725at2759"/>
<organism evidence="5 6">
    <name type="scientific">Sistotremastrum niveocremeum HHB9708</name>
    <dbReference type="NCBI Taxonomy" id="1314777"/>
    <lineage>
        <taxon>Eukaryota</taxon>
        <taxon>Fungi</taxon>
        <taxon>Dikarya</taxon>
        <taxon>Basidiomycota</taxon>
        <taxon>Agaricomycotina</taxon>
        <taxon>Agaricomycetes</taxon>
        <taxon>Sistotremastrales</taxon>
        <taxon>Sistotremastraceae</taxon>
        <taxon>Sertulicium</taxon>
        <taxon>Sertulicium niveocremeum</taxon>
    </lineage>
</organism>
<dbReference type="Pfam" id="PF14228">
    <property type="entry name" value="MOR2-PAG1_mid"/>
    <property type="match status" value="3"/>
</dbReference>
<dbReference type="PANTHER" id="PTHR12295:SF30">
    <property type="entry name" value="PROTEIN FURRY"/>
    <property type="match status" value="1"/>
</dbReference>
<dbReference type="Pfam" id="PF14225">
    <property type="entry name" value="MOR2-PAG1_C"/>
    <property type="match status" value="1"/>
</dbReference>
<feature type="domain" description="Cell morphogenesis protein N-terminal" evidence="2">
    <location>
        <begin position="342"/>
        <end position="897"/>
    </location>
</feature>
<feature type="region of interest" description="Disordered" evidence="1">
    <location>
        <begin position="2307"/>
        <end position="2373"/>
    </location>
</feature>
<feature type="region of interest" description="Disordered" evidence="1">
    <location>
        <begin position="1"/>
        <end position="47"/>
    </location>
</feature>
<feature type="region of interest" description="Disordered" evidence="1">
    <location>
        <begin position="114"/>
        <end position="231"/>
    </location>
</feature>
<dbReference type="GO" id="GO:0005938">
    <property type="term" value="C:cell cortex"/>
    <property type="evidence" value="ECO:0007669"/>
    <property type="project" value="TreeGrafter"/>
</dbReference>
<dbReference type="PANTHER" id="PTHR12295">
    <property type="entry name" value="FURRY-RELATED"/>
    <property type="match status" value="1"/>
</dbReference>
<dbReference type="InterPro" id="IPR011989">
    <property type="entry name" value="ARM-like"/>
</dbReference>
<dbReference type="InterPro" id="IPR016024">
    <property type="entry name" value="ARM-type_fold"/>
</dbReference>
<gene>
    <name evidence="5" type="ORF">SISNIDRAFT_242135</name>
</gene>
<feature type="domain" description="Cell morphogenesis protein C-terminal" evidence="3">
    <location>
        <begin position="1918"/>
        <end position="2167"/>
    </location>
</feature>
<feature type="compositionally biased region" description="Acidic residues" evidence="1">
    <location>
        <begin position="2343"/>
        <end position="2352"/>
    </location>
</feature>
<dbReference type="EMBL" id="KV419397">
    <property type="protein sequence ID" value="KZS97069.1"/>
    <property type="molecule type" value="Genomic_DNA"/>
</dbReference>
<dbReference type="SUPFAM" id="SSF48371">
    <property type="entry name" value="ARM repeat"/>
    <property type="match status" value="2"/>
</dbReference>
<name>A0A164YMT3_9AGAM</name>
<evidence type="ECO:0000259" key="2">
    <source>
        <dbReference type="Pfam" id="PF14222"/>
    </source>
</evidence>
<feature type="compositionally biased region" description="Polar residues" evidence="1">
    <location>
        <begin position="2324"/>
        <end position="2333"/>
    </location>
</feature>
<feature type="region of interest" description="Disordered" evidence="1">
    <location>
        <begin position="60"/>
        <end position="101"/>
    </location>
</feature>
<keyword evidence="6" id="KW-1185">Reference proteome</keyword>
<feature type="domain" description="Cell morphogenesis central region" evidence="4">
    <location>
        <begin position="1132"/>
        <end position="1307"/>
    </location>
</feature>
<protein>
    <recommendedName>
        <fullName evidence="7">Cell morphogenesis protein</fullName>
    </recommendedName>
</protein>
<evidence type="ECO:0000259" key="3">
    <source>
        <dbReference type="Pfam" id="PF14225"/>
    </source>
</evidence>
<feature type="compositionally biased region" description="Basic and acidic residues" evidence="1">
    <location>
        <begin position="60"/>
        <end position="72"/>
    </location>
</feature>
<dbReference type="Proteomes" id="UP000076722">
    <property type="component" value="Unassembled WGS sequence"/>
</dbReference>
<feature type="compositionally biased region" description="Polar residues" evidence="1">
    <location>
        <begin position="22"/>
        <end position="34"/>
    </location>
</feature>
<dbReference type="InterPro" id="IPR029473">
    <property type="entry name" value="MOR2-PAG1_mid"/>
</dbReference>
<dbReference type="InterPro" id="IPR025481">
    <property type="entry name" value="Cell_Morphogen_C"/>
</dbReference>
<reference evidence="5 6" key="1">
    <citation type="journal article" date="2016" name="Mol. Biol. Evol.">
        <title>Comparative Genomics of Early-Diverging Mushroom-Forming Fungi Provides Insights into the Origins of Lignocellulose Decay Capabilities.</title>
        <authorList>
            <person name="Nagy L.G."/>
            <person name="Riley R."/>
            <person name="Tritt A."/>
            <person name="Adam C."/>
            <person name="Daum C."/>
            <person name="Floudas D."/>
            <person name="Sun H."/>
            <person name="Yadav J.S."/>
            <person name="Pangilinan J."/>
            <person name="Larsson K.H."/>
            <person name="Matsuura K."/>
            <person name="Barry K."/>
            <person name="Labutti K."/>
            <person name="Kuo R."/>
            <person name="Ohm R.A."/>
            <person name="Bhattacharya S.S."/>
            <person name="Shirouzu T."/>
            <person name="Yoshinaga Y."/>
            <person name="Martin F.M."/>
            <person name="Grigoriev I.V."/>
            <person name="Hibbett D.S."/>
        </authorList>
    </citation>
    <scope>NUCLEOTIDE SEQUENCE [LARGE SCALE GENOMIC DNA]</scope>
    <source>
        <strain evidence="5 6">HHB9708</strain>
    </source>
</reference>
<evidence type="ECO:0000256" key="1">
    <source>
        <dbReference type="SAM" id="MobiDB-lite"/>
    </source>
</evidence>
<dbReference type="InterPro" id="IPR039867">
    <property type="entry name" value="Furry/Tao3/Mor2"/>
</dbReference>
<feature type="domain" description="Cell morphogenesis central region" evidence="4">
    <location>
        <begin position="1707"/>
        <end position="1888"/>
    </location>
</feature>
<evidence type="ECO:0000259" key="4">
    <source>
        <dbReference type="Pfam" id="PF14228"/>
    </source>
</evidence>
<accession>A0A164YMT3</accession>
<proteinExistence type="predicted"/>